<dbReference type="Proteomes" id="UP001185092">
    <property type="component" value="Unassembled WGS sequence"/>
</dbReference>
<dbReference type="RefSeq" id="WP_309937259.1">
    <property type="nucleotide sequence ID" value="NZ_AP025305.1"/>
</dbReference>
<keyword evidence="2" id="KW-0808">Transferase</keyword>
<dbReference type="PROSITE" id="PS51186">
    <property type="entry name" value="GNAT"/>
    <property type="match status" value="1"/>
</dbReference>
<dbReference type="InterPro" id="IPR051908">
    <property type="entry name" value="Ribosomal_N-acetyltransferase"/>
</dbReference>
<evidence type="ECO:0000313" key="2">
    <source>
        <dbReference type="EMBL" id="MDR6237788.1"/>
    </source>
</evidence>
<dbReference type="PANTHER" id="PTHR43441:SF11">
    <property type="entry name" value="RIBOSOMAL-PROTEIN-SERINE ACETYLTRANSFERASE"/>
    <property type="match status" value="1"/>
</dbReference>
<dbReference type="GO" id="GO:1990189">
    <property type="term" value="F:protein N-terminal-serine acetyltransferase activity"/>
    <property type="evidence" value="ECO:0007669"/>
    <property type="project" value="TreeGrafter"/>
</dbReference>
<evidence type="ECO:0000259" key="1">
    <source>
        <dbReference type="PROSITE" id="PS51186"/>
    </source>
</evidence>
<keyword evidence="3" id="KW-1185">Reference proteome</keyword>
<dbReference type="GO" id="GO:0008999">
    <property type="term" value="F:protein-N-terminal-alanine acetyltransferase activity"/>
    <property type="evidence" value="ECO:0007669"/>
    <property type="project" value="TreeGrafter"/>
</dbReference>
<evidence type="ECO:0000313" key="3">
    <source>
        <dbReference type="Proteomes" id="UP001185092"/>
    </source>
</evidence>
<accession>A0AAE3XKQ6</accession>
<keyword evidence="2" id="KW-0012">Acyltransferase</keyword>
<protein>
    <submittedName>
        <fullName evidence="2">Ribosomal-protein-serine acetyltransferase</fullName>
        <ecNumber evidence="2">2.3.1.-</ecNumber>
    </submittedName>
</protein>
<dbReference type="EC" id="2.3.1.-" evidence="2"/>
<organism evidence="2 3">
    <name type="scientific">Aureibacter tunicatorum</name>
    <dbReference type="NCBI Taxonomy" id="866807"/>
    <lineage>
        <taxon>Bacteria</taxon>
        <taxon>Pseudomonadati</taxon>
        <taxon>Bacteroidota</taxon>
        <taxon>Cytophagia</taxon>
        <taxon>Cytophagales</taxon>
        <taxon>Persicobacteraceae</taxon>
        <taxon>Aureibacter</taxon>
    </lineage>
</organism>
<feature type="domain" description="N-acetyltransferase" evidence="1">
    <location>
        <begin position="21"/>
        <end position="176"/>
    </location>
</feature>
<name>A0AAE3XKQ6_9BACT</name>
<dbReference type="PANTHER" id="PTHR43441">
    <property type="entry name" value="RIBOSOMAL-PROTEIN-SERINE ACETYLTRANSFERASE"/>
    <property type="match status" value="1"/>
</dbReference>
<reference evidence="2" key="1">
    <citation type="submission" date="2023-07" db="EMBL/GenBank/DDBJ databases">
        <title>Genomic Encyclopedia of Type Strains, Phase IV (KMG-IV): sequencing the most valuable type-strain genomes for metagenomic binning, comparative biology and taxonomic classification.</title>
        <authorList>
            <person name="Goeker M."/>
        </authorList>
    </citation>
    <scope>NUCLEOTIDE SEQUENCE</scope>
    <source>
        <strain evidence="2">DSM 26174</strain>
    </source>
</reference>
<gene>
    <name evidence="2" type="ORF">HNQ88_000764</name>
</gene>
<dbReference type="InterPro" id="IPR000182">
    <property type="entry name" value="GNAT_dom"/>
</dbReference>
<dbReference type="Gene3D" id="3.40.630.30">
    <property type="match status" value="1"/>
</dbReference>
<sequence>MLPLSSVNHVKLDTYGVKYLDELYELIQSEKGRLEEWFLWPRSIQSKDDLKKLLERQEYAFWQGMRQHHTIWADGELVGVVEVHTIIQQHRKGELSYWLKSSAVGKGIVTFSCGVLIDHAFSALKLNKLTLRSAKSNLKSVGVAKRLDFEFEGIEKEAELINGEFHDHNIYVLFARDWPEKRKSVLG</sequence>
<dbReference type="GO" id="GO:0005737">
    <property type="term" value="C:cytoplasm"/>
    <property type="evidence" value="ECO:0007669"/>
    <property type="project" value="TreeGrafter"/>
</dbReference>
<comment type="caution">
    <text evidence="2">The sequence shown here is derived from an EMBL/GenBank/DDBJ whole genome shotgun (WGS) entry which is preliminary data.</text>
</comment>
<dbReference type="SUPFAM" id="SSF55729">
    <property type="entry name" value="Acyl-CoA N-acyltransferases (Nat)"/>
    <property type="match status" value="1"/>
</dbReference>
<dbReference type="AlphaFoldDB" id="A0AAE3XKQ6"/>
<proteinExistence type="predicted"/>
<dbReference type="InterPro" id="IPR016181">
    <property type="entry name" value="Acyl_CoA_acyltransferase"/>
</dbReference>
<dbReference type="Pfam" id="PF13302">
    <property type="entry name" value="Acetyltransf_3"/>
    <property type="match status" value="1"/>
</dbReference>
<dbReference type="EMBL" id="JAVDQD010000001">
    <property type="protein sequence ID" value="MDR6237788.1"/>
    <property type="molecule type" value="Genomic_DNA"/>
</dbReference>